<evidence type="ECO:0000256" key="1">
    <source>
        <dbReference type="SAM" id="MobiDB-lite"/>
    </source>
</evidence>
<dbReference type="EMBL" id="MU003775">
    <property type="protein sequence ID" value="KAF2723737.1"/>
    <property type="molecule type" value="Genomic_DNA"/>
</dbReference>
<keyword evidence="3" id="KW-1185">Reference proteome</keyword>
<dbReference type="AlphaFoldDB" id="A0A9P4QAQ8"/>
<feature type="compositionally biased region" description="Basic and acidic residues" evidence="1">
    <location>
        <begin position="15"/>
        <end position="25"/>
    </location>
</feature>
<gene>
    <name evidence="2" type="ORF">K431DRAFT_282831</name>
</gene>
<protein>
    <submittedName>
        <fullName evidence="2">Uncharacterized protein</fullName>
    </submittedName>
</protein>
<sequence length="135" mass="15468">MRTPGQSVPIAPEVDSIKAPEDRQDASAQLNHRQTTRLVRSHFHLIHDRPHSLLSTSKHRLMNDLELHHINPTDSSTLQQVKGRVWWNSSWPTIGLPLACDHRDSLTITELMFLIHTRKTSSGNRTDLKCLCKDH</sequence>
<organism evidence="2 3">
    <name type="scientific">Polychaeton citri CBS 116435</name>
    <dbReference type="NCBI Taxonomy" id="1314669"/>
    <lineage>
        <taxon>Eukaryota</taxon>
        <taxon>Fungi</taxon>
        <taxon>Dikarya</taxon>
        <taxon>Ascomycota</taxon>
        <taxon>Pezizomycotina</taxon>
        <taxon>Dothideomycetes</taxon>
        <taxon>Dothideomycetidae</taxon>
        <taxon>Capnodiales</taxon>
        <taxon>Capnodiaceae</taxon>
        <taxon>Polychaeton</taxon>
    </lineage>
</organism>
<reference evidence="2" key="1">
    <citation type="journal article" date="2020" name="Stud. Mycol.">
        <title>101 Dothideomycetes genomes: a test case for predicting lifestyles and emergence of pathogens.</title>
        <authorList>
            <person name="Haridas S."/>
            <person name="Albert R."/>
            <person name="Binder M."/>
            <person name="Bloem J."/>
            <person name="Labutti K."/>
            <person name="Salamov A."/>
            <person name="Andreopoulos B."/>
            <person name="Baker S."/>
            <person name="Barry K."/>
            <person name="Bills G."/>
            <person name="Bluhm B."/>
            <person name="Cannon C."/>
            <person name="Castanera R."/>
            <person name="Culley D."/>
            <person name="Daum C."/>
            <person name="Ezra D."/>
            <person name="Gonzalez J."/>
            <person name="Henrissat B."/>
            <person name="Kuo A."/>
            <person name="Liang C."/>
            <person name="Lipzen A."/>
            <person name="Lutzoni F."/>
            <person name="Magnuson J."/>
            <person name="Mondo S."/>
            <person name="Nolan M."/>
            <person name="Ohm R."/>
            <person name="Pangilinan J."/>
            <person name="Park H.-J."/>
            <person name="Ramirez L."/>
            <person name="Alfaro M."/>
            <person name="Sun H."/>
            <person name="Tritt A."/>
            <person name="Yoshinaga Y."/>
            <person name="Zwiers L.-H."/>
            <person name="Turgeon B."/>
            <person name="Goodwin S."/>
            <person name="Spatafora J."/>
            <person name="Crous P."/>
            <person name="Grigoriev I."/>
        </authorList>
    </citation>
    <scope>NUCLEOTIDE SEQUENCE</scope>
    <source>
        <strain evidence="2">CBS 116435</strain>
    </source>
</reference>
<evidence type="ECO:0000313" key="3">
    <source>
        <dbReference type="Proteomes" id="UP000799441"/>
    </source>
</evidence>
<name>A0A9P4QAQ8_9PEZI</name>
<proteinExistence type="predicted"/>
<accession>A0A9P4QAQ8</accession>
<evidence type="ECO:0000313" key="2">
    <source>
        <dbReference type="EMBL" id="KAF2723737.1"/>
    </source>
</evidence>
<feature type="region of interest" description="Disordered" evidence="1">
    <location>
        <begin position="1"/>
        <end position="27"/>
    </location>
</feature>
<dbReference type="Proteomes" id="UP000799441">
    <property type="component" value="Unassembled WGS sequence"/>
</dbReference>
<comment type="caution">
    <text evidence="2">The sequence shown here is derived from an EMBL/GenBank/DDBJ whole genome shotgun (WGS) entry which is preliminary data.</text>
</comment>